<dbReference type="InterPro" id="IPR027417">
    <property type="entry name" value="P-loop_NTPase"/>
</dbReference>
<dbReference type="EMBL" id="LT607750">
    <property type="protein sequence ID" value="SCG71268.1"/>
    <property type="molecule type" value="Genomic_DNA"/>
</dbReference>
<evidence type="ECO:0000259" key="5">
    <source>
        <dbReference type="PROSITE" id="PS50893"/>
    </source>
</evidence>
<keyword evidence="2" id="KW-0813">Transport</keyword>
<evidence type="ECO:0000256" key="1">
    <source>
        <dbReference type="ARBA" id="ARBA00005417"/>
    </source>
</evidence>
<dbReference type="GO" id="GO:0005524">
    <property type="term" value="F:ATP binding"/>
    <property type="evidence" value="ECO:0007669"/>
    <property type="project" value="UniProtKB-KW"/>
</dbReference>
<organism evidence="6 7">
    <name type="scientific">Micromonospora echinaurantiaca</name>
    <dbReference type="NCBI Taxonomy" id="47857"/>
    <lineage>
        <taxon>Bacteria</taxon>
        <taxon>Bacillati</taxon>
        <taxon>Actinomycetota</taxon>
        <taxon>Actinomycetes</taxon>
        <taxon>Micromonosporales</taxon>
        <taxon>Micromonosporaceae</taxon>
        <taxon>Micromonospora</taxon>
    </lineage>
</organism>
<evidence type="ECO:0000256" key="2">
    <source>
        <dbReference type="ARBA" id="ARBA00022448"/>
    </source>
</evidence>
<name>A0A1C5JL80_9ACTN</name>
<proteinExistence type="inferred from homology"/>
<accession>A0A1C5JL80</accession>
<dbReference type="PANTHER" id="PTHR43335">
    <property type="entry name" value="ABC TRANSPORTER, ATP-BINDING PROTEIN"/>
    <property type="match status" value="1"/>
</dbReference>
<evidence type="ECO:0000313" key="6">
    <source>
        <dbReference type="EMBL" id="SCG71268.1"/>
    </source>
</evidence>
<dbReference type="Proteomes" id="UP000198217">
    <property type="component" value="Chromosome I"/>
</dbReference>
<keyword evidence="4 6" id="KW-0067">ATP-binding</keyword>
<evidence type="ECO:0000256" key="3">
    <source>
        <dbReference type="ARBA" id="ARBA00022741"/>
    </source>
</evidence>
<dbReference type="AlphaFoldDB" id="A0A1C5JL80"/>
<dbReference type="PANTHER" id="PTHR43335:SF4">
    <property type="entry name" value="ABC TRANSPORTER, ATP-BINDING PROTEIN"/>
    <property type="match status" value="1"/>
</dbReference>
<keyword evidence="7" id="KW-1185">Reference proteome</keyword>
<sequence>MTETEDLRGLSPFRPVPSLVPVIEVRNLSKRYGGTVAVDGLTFTVRPGQVTGFLGPNGAGKSTTMRMMLDLERPSGGQVLINGSRYRLLPGPLRQVGALLEAGAVHPGRSAYHHLLWLAQSNRIPTARVREVLELVGLADVARKRVKGFSLGMGQRLGIAAALLGDPPVLLFDEPVNGLDPEGVRWIRNLMKGLAAEGRTVFVSSHLMSEMALTAERLIVIGRGRLLADTTVGGFIEAYAHSYVRIRTPEPERMRDALTAAGIGVRQAADGALETHGAQAPEIGELAAAHGLTVHEVSTQSATLEEAFMRLTEDTVEYRAVGGQR</sequence>
<dbReference type="SUPFAM" id="SSF52540">
    <property type="entry name" value="P-loop containing nucleoside triphosphate hydrolases"/>
    <property type="match status" value="1"/>
</dbReference>
<feature type="domain" description="ABC transporter" evidence="5">
    <location>
        <begin position="23"/>
        <end position="248"/>
    </location>
</feature>
<evidence type="ECO:0000313" key="7">
    <source>
        <dbReference type="Proteomes" id="UP000198217"/>
    </source>
</evidence>
<dbReference type="PROSITE" id="PS50893">
    <property type="entry name" value="ABC_TRANSPORTER_2"/>
    <property type="match status" value="1"/>
</dbReference>
<dbReference type="GO" id="GO:0016887">
    <property type="term" value="F:ATP hydrolysis activity"/>
    <property type="evidence" value="ECO:0007669"/>
    <property type="project" value="InterPro"/>
</dbReference>
<dbReference type="Gene3D" id="3.40.50.300">
    <property type="entry name" value="P-loop containing nucleotide triphosphate hydrolases"/>
    <property type="match status" value="1"/>
</dbReference>
<dbReference type="InterPro" id="IPR003439">
    <property type="entry name" value="ABC_transporter-like_ATP-bd"/>
</dbReference>
<reference evidence="6 7" key="1">
    <citation type="submission" date="2016-06" db="EMBL/GenBank/DDBJ databases">
        <authorList>
            <person name="Kjaerup R.B."/>
            <person name="Dalgaard T.S."/>
            <person name="Juul-Madsen H.R."/>
        </authorList>
    </citation>
    <scope>NUCLEOTIDE SEQUENCE [LARGE SCALE GENOMIC DNA]</scope>
    <source>
        <strain evidence="6 7">DSM 43904</strain>
    </source>
</reference>
<protein>
    <submittedName>
        <fullName evidence="6">ABC-2 type transport system ATP-binding protein</fullName>
    </submittedName>
</protein>
<evidence type="ECO:0000256" key="4">
    <source>
        <dbReference type="ARBA" id="ARBA00022840"/>
    </source>
</evidence>
<comment type="similarity">
    <text evidence="1">Belongs to the ABC transporter superfamily.</text>
</comment>
<keyword evidence="3" id="KW-0547">Nucleotide-binding</keyword>
<gene>
    <name evidence="6" type="ORF">GA0070609_4574</name>
</gene>
<dbReference type="Pfam" id="PF00005">
    <property type="entry name" value="ABC_tran"/>
    <property type="match status" value="1"/>
</dbReference>
<dbReference type="SMART" id="SM00382">
    <property type="entry name" value="AAA"/>
    <property type="match status" value="1"/>
</dbReference>
<dbReference type="InterPro" id="IPR003593">
    <property type="entry name" value="AAA+_ATPase"/>
</dbReference>